<reference evidence="1" key="2">
    <citation type="submission" date="2021-04" db="EMBL/GenBank/DDBJ databases">
        <authorList>
            <person name="Gilroy R."/>
        </authorList>
    </citation>
    <scope>NUCLEOTIDE SEQUENCE</scope>
    <source>
        <strain evidence="1">CHK179-7159</strain>
    </source>
</reference>
<reference evidence="1" key="1">
    <citation type="journal article" date="2021" name="PeerJ">
        <title>Extensive microbial diversity within the chicken gut microbiome revealed by metagenomics and culture.</title>
        <authorList>
            <person name="Gilroy R."/>
            <person name="Ravi A."/>
            <person name="Getino M."/>
            <person name="Pursley I."/>
            <person name="Horton D.L."/>
            <person name="Alikhan N.F."/>
            <person name="Baker D."/>
            <person name="Gharbi K."/>
            <person name="Hall N."/>
            <person name="Watson M."/>
            <person name="Adriaenssens E.M."/>
            <person name="Foster-Nyarko E."/>
            <person name="Jarju S."/>
            <person name="Secka A."/>
            <person name="Antonio M."/>
            <person name="Oren A."/>
            <person name="Chaudhuri R.R."/>
            <person name="La Ragione R."/>
            <person name="Hildebrand F."/>
            <person name="Pallen M.J."/>
        </authorList>
    </citation>
    <scope>NUCLEOTIDE SEQUENCE</scope>
    <source>
        <strain evidence="1">CHK179-7159</strain>
    </source>
</reference>
<protein>
    <submittedName>
        <fullName evidence="1">Uncharacterized protein</fullName>
    </submittedName>
</protein>
<comment type="caution">
    <text evidence="1">The sequence shown here is derived from an EMBL/GenBank/DDBJ whole genome shotgun (WGS) entry which is preliminary data.</text>
</comment>
<dbReference type="Proteomes" id="UP000886858">
    <property type="component" value="Unassembled WGS sequence"/>
</dbReference>
<dbReference type="EMBL" id="DWYY01000036">
    <property type="protein sequence ID" value="HJA92114.1"/>
    <property type="molecule type" value="Genomic_DNA"/>
</dbReference>
<dbReference type="AlphaFoldDB" id="A0A9D2KZA4"/>
<accession>A0A9D2KZA4</accession>
<name>A0A9D2KZA4_9FIRM</name>
<evidence type="ECO:0000313" key="1">
    <source>
        <dbReference type="EMBL" id="HJA92114.1"/>
    </source>
</evidence>
<evidence type="ECO:0000313" key="2">
    <source>
        <dbReference type="Proteomes" id="UP000886858"/>
    </source>
</evidence>
<gene>
    <name evidence="1" type="ORF">H9717_03195</name>
</gene>
<organism evidence="1 2">
    <name type="scientific">Candidatus Eisenbergiella merdipullorum</name>
    <dbReference type="NCBI Taxonomy" id="2838553"/>
    <lineage>
        <taxon>Bacteria</taxon>
        <taxon>Bacillati</taxon>
        <taxon>Bacillota</taxon>
        <taxon>Clostridia</taxon>
        <taxon>Lachnospirales</taxon>
        <taxon>Lachnospiraceae</taxon>
        <taxon>Eisenbergiella</taxon>
    </lineage>
</organism>
<sequence>MKLFTEANFTTGLRDVIAVMIDHRKLEAYKENNRVEGGKVNMCQALNEMMEDSRQEGIRLGERRGEKRGEKNGEQRFAMLAGKLMQDSRTQDLEKAVNSEAFRRKLYREYGLK</sequence>
<proteinExistence type="predicted"/>